<dbReference type="InterPro" id="IPR018859">
    <property type="entry name" value="BAR_dom-cont"/>
</dbReference>
<dbReference type="Proteomes" id="UP000243308">
    <property type="component" value="Unassembled WGS sequence"/>
</dbReference>
<evidence type="ECO:0000313" key="3">
    <source>
        <dbReference type="EMBL" id="KFH63117.1"/>
    </source>
</evidence>
<feature type="region of interest" description="Disordered" evidence="1">
    <location>
        <begin position="107"/>
        <end position="127"/>
    </location>
</feature>
<proteinExistence type="predicted"/>
<sequence>MESFKAFSQQLNPLAAKLSKQYSQAKQFAQEKMGTAEDVTELPQEYKDLEKRFDAVKNMHTNLLRITKTYQTQTYDYPAQLQETLGEYGRSISDRISQATLSPAEKAAADAAALEDPHRRENAPPKTLSHALSRACIQSAEEVGLEEPIGSALFKYATVQEKVGDMRLVMDQEITNKFVTPFGTTMNTQIQAALKARRNVYSTRLALDTAKAQYRNTRPEWAEASKVEVEQAEDLFVAALEETMALMKVVLETPEPLRNLADMVAAQLAFYKDAYEILNDVAPEIDSLQVTQEALYRNSRSE</sequence>
<dbReference type="InterPro" id="IPR027267">
    <property type="entry name" value="AH/BAR_dom_sf"/>
</dbReference>
<evidence type="ECO:0000313" key="4">
    <source>
        <dbReference type="Proteomes" id="UP000243308"/>
    </source>
</evidence>
<evidence type="ECO:0000256" key="1">
    <source>
        <dbReference type="SAM" id="MobiDB-lite"/>
    </source>
</evidence>
<dbReference type="Pfam" id="PF10455">
    <property type="entry name" value="BAR_2"/>
    <property type="match status" value="1"/>
</dbReference>
<organism evidence="3 4">
    <name type="scientific">Podila verticillata NRRL 6337</name>
    <dbReference type="NCBI Taxonomy" id="1069443"/>
    <lineage>
        <taxon>Eukaryota</taxon>
        <taxon>Fungi</taxon>
        <taxon>Fungi incertae sedis</taxon>
        <taxon>Mucoromycota</taxon>
        <taxon>Mortierellomycotina</taxon>
        <taxon>Mortierellomycetes</taxon>
        <taxon>Mortierellales</taxon>
        <taxon>Mortierellaceae</taxon>
        <taxon>Podila</taxon>
    </lineage>
</organism>
<protein>
    <recommendedName>
        <fullName evidence="2">BAR domain-containing protein</fullName>
    </recommendedName>
</protein>
<dbReference type="SMART" id="SM00721">
    <property type="entry name" value="BAR"/>
    <property type="match status" value="1"/>
</dbReference>
<dbReference type="InterPro" id="IPR004148">
    <property type="entry name" value="BAR_dom"/>
</dbReference>
<dbReference type="GO" id="GO:0005737">
    <property type="term" value="C:cytoplasm"/>
    <property type="evidence" value="ECO:0007669"/>
    <property type="project" value="InterPro"/>
</dbReference>
<feature type="domain" description="BAR" evidence="2">
    <location>
        <begin position="17"/>
        <end position="287"/>
    </location>
</feature>
<dbReference type="Gene3D" id="1.20.1270.60">
    <property type="entry name" value="Arfaptin homology (AH) domain/BAR domain"/>
    <property type="match status" value="1"/>
</dbReference>
<reference evidence="3 4" key="1">
    <citation type="submission" date="2011-02" db="EMBL/GenBank/DDBJ databases">
        <title>The Genome Sequence of Mortierella verticillata NRRL 6337.</title>
        <authorList>
            <consortium name="The Broad Institute Genome Sequencing Platform"/>
            <person name="Russ C."/>
            <person name="Cuomo C."/>
            <person name="Burger G."/>
            <person name="Gray M.W."/>
            <person name="Holland P.W.H."/>
            <person name="King N."/>
            <person name="Lang F.B.F."/>
            <person name="Roger A.J."/>
            <person name="Ruiz-Trillo I."/>
            <person name="Young S.K."/>
            <person name="Zeng Q."/>
            <person name="Gargeya S."/>
            <person name="Alvarado L."/>
            <person name="Berlin A."/>
            <person name="Chapman S.B."/>
            <person name="Chen Z."/>
            <person name="Freedman E."/>
            <person name="Gellesch M."/>
            <person name="Goldberg J."/>
            <person name="Griggs A."/>
            <person name="Gujja S."/>
            <person name="Heilman E."/>
            <person name="Heiman D."/>
            <person name="Howarth C."/>
            <person name="Mehta T."/>
            <person name="Neiman D."/>
            <person name="Pearson M."/>
            <person name="Roberts A."/>
            <person name="Saif S."/>
            <person name="Shea T."/>
            <person name="Shenoy N."/>
            <person name="Sisk P."/>
            <person name="Stolte C."/>
            <person name="Sykes S."/>
            <person name="White J."/>
            <person name="Yandava C."/>
            <person name="Haas B."/>
            <person name="Nusbaum C."/>
            <person name="Birren B."/>
        </authorList>
    </citation>
    <scope>NUCLEOTIDE SEQUENCE [LARGE SCALE GENOMIC DNA]</scope>
    <source>
        <strain evidence="3 4">NRRL 6337</strain>
    </source>
</reference>
<dbReference type="AlphaFoldDB" id="A0A086TME0"/>
<dbReference type="EMBL" id="KN042429">
    <property type="protein sequence ID" value="KFH63117.1"/>
    <property type="molecule type" value="Genomic_DNA"/>
</dbReference>
<dbReference type="SUPFAM" id="SSF103657">
    <property type="entry name" value="BAR/IMD domain-like"/>
    <property type="match status" value="1"/>
</dbReference>
<gene>
    <name evidence="3" type="ORF">MVEG_11154</name>
</gene>
<dbReference type="OrthoDB" id="5549748at2759"/>
<evidence type="ECO:0000259" key="2">
    <source>
        <dbReference type="SMART" id="SM00721"/>
    </source>
</evidence>
<keyword evidence="4" id="KW-1185">Reference proteome</keyword>
<name>A0A086TME0_9FUNG</name>
<accession>A0A086TME0</accession>